<dbReference type="Pfam" id="PF25885">
    <property type="entry name" value="HH_EMRA"/>
    <property type="match status" value="1"/>
</dbReference>
<keyword evidence="2" id="KW-0175">Coiled coil</keyword>
<comment type="caution">
    <text evidence="7">The sequence shown here is derived from an EMBL/GenBank/DDBJ whole genome shotgun (WGS) entry which is preliminary data.</text>
</comment>
<dbReference type="InterPro" id="IPR058792">
    <property type="entry name" value="Beta-barrel_RND_2"/>
</dbReference>
<dbReference type="Gene3D" id="2.40.30.170">
    <property type="match status" value="1"/>
</dbReference>
<dbReference type="InterPro" id="IPR058633">
    <property type="entry name" value="EmrA/FarA_HH"/>
</dbReference>
<proteinExistence type="predicted"/>
<evidence type="ECO:0000259" key="5">
    <source>
        <dbReference type="Pfam" id="PF25885"/>
    </source>
</evidence>
<dbReference type="EMBL" id="BKAD01000010">
    <property type="protein sequence ID" value="GEP29985.1"/>
    <property type="molecule type" value="Genomic_DNA"/>
</dbReference>
<gene>
    <name evidence="7" type="ORF">TPL01_11230</name>
</gene>
<sequence length="375" mass="40781">MDETTQDKQEPSTPQALPRKDLRARLRRPLMLLGLVVVLAVAAYYYLSGGRFEETDDAYVQAAQVAISADVAGRVKEIAVRDNQLVHKGDVLFRLDDAPFRIAVDAASAQLAAARLKVEMLKANYRQRQADLVSAQDTLKFAQTEYERERRLSASGIASQSQVDQALHAFDEARTQLGGIKQQISAVVANLAGNPDISLKRHPEVQQAQALLDRAKLNLSYTVVKAPTEGVVARVEELQVGNYINAAAPVFALVSTRDVWIEANFKEDQLAHMLPGQTATVKIDSYPGKTFEGRVASISPGTGSQFSVLPAENATGNWVKVVQRLPVRIELDRLDPATFPLQGGLSADVSVDTRHRRHLFGAVEASSANTSGGST</sequence>
<evidence type="ECO:0000256" key="1">
    <source>
        <dbReference type="ARBA" id="ARBA00004196"/>
    </source>
</evidence>
<evidence type="ECO:0000256" key="3">
    <source>
        <dbReference type="SAM" id="MobiDB-lite"/>
    </source>
</evidence>
<reference evidence="7 8" key="1">
    <citation type="submission" date="2019-07" db="EMBL/GenBank/DDBJ databases">
        <title>Whole genome shotgun sequence of Thiobacillus plumbophilus NBRC 107929.</title>
        <authorList>
            <person name="Hosoyama A."/>
            <person name="Uohara A."/>
            <person name="Ohji S."/>
            <person name="Ichikawa N."/>
        </authorList>
    </citation>
    <scope>NUCLEOTIDE SEQUENCE [LARGE SCALE GENOMIC DNA]</scope>
    <source>
        <strain evidence="7 8">NBRC 107929</strain>
    </source>
</reference>
<feature type="compositionally biased region" description="Basic and acidic residues" evidence="3">
    <location>
        <begin position="1"/>
        <end position="10"/>
    </location>
</feature>
<evidence type="ECO:0000259" key="6">
    <source>
        <dbReference type="Pfam" id="PF25954"/>
    </source>
</evidence>
<evidence type="ECO:0000256" key="2">
    <source>
        <dbReference type="SAM" id="Coils"/>
    </source>
</evidence>
<feature type="region of interest" description="Disordered" evidence="3">
    <location>
        <begin position="1"/>
        <end position="20"/>
    </location>
</feature>
<dbReference type="RefSeq" id="WP_147071628.1">
    <property type="nucleotide sequence ID" value="NZ_AP021884.1"/>
</dbReference>
<dbReference type="Gene3D" id="2.40.50.100">
    <property type="match status" value="1"/>
</dbReference>
<dbReference type="InterPro" id="IPR050739">
    <property type="entry name" value="MFP"/>
</dbReference>
<comment type="subcellular location">
    <subcellularLocation>
        <location evidence="1">Cell envelope</location>
    </subcellularLocation>
</comment>
<dbReference type="GO" id="GO:0030313">
    <property type="term" value="C:cell envelope"/>
    <property type="evidence" value="ECO:0007669"/>
    <property type="project" value="UniProtKB-SubCell"/>
</dbReference>
<dbReference type="Gene3D" id="1.10.287.470">
    <property type="entry name" value="Helix hairpin bin"/>
    <property type="match status" value="1"/>
</dbReference>
<dbReference type="PANTHER" id="PTHR30386">
    <property type="entry name" value="MEMBRANE FUSION SUBUNIT OF EMRAB-TOLC MULTIDRUG EFFLUX PUMP"/>
    <property type="match status" value="1"/>
</dbReference>
<feature type="coiled-coil region" evidence="2">
    <location>
        <begin position="104"/>
        <end position="152"/>
    </location>
</feature>
<dbReference type="GO" id="GO:0055085">
    <property type="term" value="P:transmembrane transport"/>
    <property type="evidence" value="ECO:0007669"/>
    <property type="project" value="InterPro"/>
</dbReference>
<accession>A0A512L679</accession>
<dbReference type="AlphaFoldDB" id="A0A512L679"/>
<dbReference type="PANTHER" id="PTHR30386:SF19">
    <property type="entry name" value="MULTIDRUG EXPORT PROTEIN EMRA-RELATED"/>
    <property type="match status" value="1"/>
</dbReference>
<feature type="domain" description="Multidrug export protein EmrA/FarA alpha-helical hairpin" evidence="5">
    <location>
        <begin position="101"/>
        <end position="221"/>
    </location>
</feature>
<dbReference type="OrthoDB" id="9811754at2"/>
<feature type="domain" description="CusB-like beta-barrel" evidence="6">
    <location>
        <begin position="259"/>
        <end position="302"/>
    </location>
</feature>
<dbReference type="Pfam" id="PF25954">
    <property type="entry name" value="Beta-barrel_RND_2"/>
    <property type="match status" value="1"/>
</dbReference>
<keyword evidence="8" id="KW-1185">Reference proteome</keyword>
<keyword evidence="4" id="KW-0812">Transmembrane</keyword>
<evidence type="ECO:0000313" key="8">
    <source>
        <dbReference type="Proteomes" id="UP000321337"/>
    </source>
</evidence>
<name>A0A512L679_9PROT</name>
<keyword evidence="4" id="KW-0472">Membrane</keyword>
<feature type="transmembrane region" description="Helical" evidence="4">
    <location>
        <begin position="29"/>
        <end position="47"/>
    </location>
</feature>
<evidence type="ECO:0000256" key="4">
    <source>
        <dbReference type="SAM" id="Phobius"/>
    </source>
</evidence>
<protein>
    <submittedName>
        <fullName evidence="7">Hemolysin D</fullName>
    </submittedName>
</protein>
<dbReference type="SUPFAM" id="SSF111369">
    <property type="entry name" value="HlyD-like secretion proteins"/>
    <property type="match status" value="2"/>
</dbReference>
<keyword evidence="4" id="KW-1133">Transmembrane helix</keyword>
<evidence type="ECO:0000313" key="7">
    <source>
        <dbReference type="EMBL" id="GEP29985.1"/>
    </source>
</evidence>
<dbReference type="Proteomes" id="UP000321337">
    <property type="component" value="Unassembled WGS sequence"/>
</dbReference>
<organism evidence="7 8">
    <name type="scientific">Sulfuriferula plumbiphila</name>
    <dbReference type="NCBI Taxonomy" id="171865"/>
    <lineage>
        <taxon>Bacteria</taxon>
        <taxon>Pseudomonadati</taxon>
        <taxon>Pseudomonadota</taxon>
        <taxon>Betaproteobacteria</taxon>
        <taxon>Nitrosomonadales</taxon>
        <taxon>Sulfuricellaceae</taxon>
        <taxon>Sulfuriferula</taxon>
    </lineage>
</organism>